<name>A0A0D7AP10_9AGAR</name>
<keyword evidence="3" id="KW-1185">Reference proteome</keyword>
<evidence type="ECO:0000313" key="3">
    <source>
        <dbReference type="Proteomes" id="UP000054144"/>
    </source>
</evidence>
<dbReference type="Proteomes" id="UP000054144">
    <property type="component" value="Unassembled WGS sequence"/>
</dbReference>
<dbReference type="EMBL" id="KN881627">
    <property type="protein sequence ID" value="KIY53302.1"/>
    <property type="molecule type" value="Genomic_DNA"/>
</dbReference>
<proteinExistence type="predicted"/>
<evidence type="ECO:0000313" key="2">
    <source>
        <dbReference type="EMBL" id="KIY53302.1"/>
    </source>
</evidence>
<reference evidence="2 3" key="1">
    <citation type="journal article" date="2015" name="Fungal Genet. Biol.">
        <title>Evolution of novel wood decay mechanisms in Agaricales revealed by the genome sequences of Fistulina hepatica and Cylindrobasidium torrendii.</title>
        <authorList>
            <person name="Floudas D."/>
            <person name="Held B.W."/>
            <person name="Riley R."/>
            <person name="Nagy L.G."/>
            <person name="Koehler G."/>
            <person name="Ransdell A.S."/>
            <person name="Younus H."/>
            <person name="Chow J."/>
            <person name="Chiniquy J."/>
            <person name="Lipzen A."/>
            <person name="Tritt A."/>
            <person name="Sun H."/>
            <person name="Haridas S."/>
            <person name="LaButti K."/>
            <person name="Ohm R.A."/>
            <person name="Kues U."/>
            <person name="Blanchette R.A."/>
            <person name="Grigoriev I.V."/>
            <person name="Minto R.E."/>
            <person name="Hibbett D.S."/>
        </authorList>
    </citation>
    <scope>NUCLEOTIDE SEQUENCE [LARGE SCALE GENOMIC DNA]</scope>
    <source>
        <strain evidence="2 3">ATCC 64428</strain>
    </source>
</reference>
<dbReference type="AlphaFoldDB" id="A0A0D7AP10"/>
<protein>
    <submittedName>
        <fullName evidence="2">Uncharacterized protein</fullName>
    </submittedName>
</protein>
<feature type="region of interest" description="Disordered" evidence="1">
    <location>
        <begin position="1"/>
        <end position="56"/>
    </location>
</feature>
<gene>
    <name evidence="2" type="ORF">FISHEDRAFT_69153</name>
</gene>
<sequence>MPHSSPAIDGTESKHSVHTRPSAIDNMRVQTRNKNKTPRSASHDRSSHCGHAGIVHPEAPPEQMRVIGYVAVMGVENVELVLEVYHRILENEAKETVGAPYGEPSAQFAAAGVHGTRHYISPVSIMDKYFLHPVPLTTLNMSVVPLFADVVLIIQKHVN</sequence>
<organism evidence="2 3">
    <name type="scientific">Fistulina hepatica ATCC 64428</name>
    <dbReference type="NCBI Taxonomy" id="1128425"/>
    <lineage>
        <taxon>Eukaryota</taxon>
        <taxon>Fungi</taxon>
        <taxon>Dikarya</taxon>
        <taxon>Basidiomycota</taxon>
        <taxon>Agaricomycotina</taxon>
        <taxon>Agaricomycetes</taxon>
        <taxon>Agaricomycetidae</taxon>
        <taxon>Agaricales</taxon>
        <taxon>Fistulinaceae</taxon>
        <taxon>Fistulina</taxon>
    </lineage>
</organism>
<evidence type="ECO:0000256" key="1">
    <source>
        <dbReference type="SAM" id="MobiDB-lite"/>
    </source>
</evidence>
<accession>A0A0D7AP10</accession>